<evidence type="ECO:0000256" key="4">
    <source>
        <dbReference type="ARBA" id="ARBA00024746"/>
    </source>
</evidence>
<organism evidence="6 7">
    <name type="scientific">Paucibacter sediminis</name>
    <dbReference type="NCBI Taxonomy" id="3019553"/>
    <lineage>
        <taxon>Bacteria</taxon>
        <taxon>Pseudomonadati</taxon>
        <taxon>Pseudomonadota</taxon>
        <taxon>Betaproteobacteria</taxon>
        <taxon>Burkholderiales</taxon>
        <taxon>Sphaerotilaceae</taxon>
        <taxon>Roseateles</taxon>
    </lineage>
</organism>
<dbReference type="GO" id="GO:0044781">
    <property type="term" value="P:bacterial-type flagellum organization"/>
    <property type="evidence" value="ECO:0007669"/>
    <property type="project" value="UniProtKB-UniRule"/>
</dbReference>
<dbReference type="Proteomes" id="UP001177769">
    <property type="component" value="Chromosome"/>
</dbReference>
<gene>
    <name evidence="6" type="ORF">PFX98_21200</name>
</gene>
<keyword evidence="7" id="KW-1185">Reference proteome</keyword>
<reference evidence="6" key="1">
    <citation type="submission" date="2023-01" db="EMBL/GenBank/DDBJ databases">
        <title>Whole genome sequence of Paucibacter sp. S2-9 isolated from pond sediment.</title>
        <authorList>
            <person name="Jung J.Y."/>
        </authorList>
    </citation>
    <scope>NUCLEOTIDE SEQUENCE</scope>
    <source>
        <strain evidence="6">S2-9</strain>
    </source>
</reference>
<evidence type="ECO:0000256" key="3">
    <source>
        <dbReference type="ARBA" id="ARBA00022795"/>
    </source>
</evidence>
<name>A0AA95NEI1_9BURK</name>
<evidence type="ECO:0000313" key="6">
    <source>
        <dbReference type="EMBL" id="WIT11387.1"/>
    </source>
</evidence>
<dbReference type="InterPro" id="IPR005648">
    <property type="entry name" value="FlgD"/>
</dbReference>
<keyword evidence="3 5" id="KW-1005">Bacterial flagellum biogenesis</keyword>
<evidence type="ECO:0000256" key="5">
    <source>
        <dbReference type="RuleBase" id="RU362076"/>
    </source>
</evidence>
<keyword evidence="6" id="KW-0966">Cell projection</keyword>
<keyword evidence="6" id="KW-0969">Cilium</keyword>
<dbReference type="EMBL" id="CP116346">
    <property type="protein sequence ID" value="WIT11387.1"/>
    <property type="molecule type" value="Genomic_DNA"/>
</dbReference>
<accession>A0AA95NEI1</accession>
<evidence type="ECO:0000313" key="7">
    <source>
        <dbReference type="Proteomes" id="UP001177769"/>
    </source>
</evidence>
<sequence length="221" mass="22564">MSSAVSNNTNVAAGSAAGGEVAGNGAMSNLFTTLLVAQIKNQDPLSPADPSAFVNQLTQLSQMEALQKLASQGSSNSASLQSLQMLGLGAQVGSLVQAKVEQLHLAQGAVQTSFSLQSPAAEASLLLTGSDGQTQRIALGSRPAGESSYLLDPVKLGLSPGDYRLRIETDSKEVAPLELVTELSRVKLGAGGNVLLALGTLAEVGPEAITQFRGRAATPSH</sequence>
<comment type="similarity">
    <text evidence="1 5">Belongs to the FlgD family.</text>
</comment>
<dbReference type="RefSeq" id="WP_285232469.1">
    <property type="nucleotide sequence ID" value="NZ_CP116346.1"/>
</dbReference>
<comment type="function">
    <text evidence="4 5">Required for flagellar hook formation. May act as a scaffolding protein.</text>
</comment>
<dbReference type="Pfam" id="PF03963">
    <property type="entry name" value="FlgD"/>
    <property type="match status" value="1"/>
</dbReference>
<dbReference type="AlphaFoldDB" id="A0AA95NEI1"/>
<protein>
    <recommendedName>
        <fullName evidence="2 5">Basal-body rod modification protein FlgD</fullName>
    </recommendedName>
</protein>
<dbReference type="KEGG" id="pais:PFX98_21200"/>
<evidence type="ECO:0000256" key="1">
    <source>
        <dbReference type="ARBA" id="ARBA00010577"/>
    </source>
</evidence>
<evidence type="ECO:0000256" key="2">
    <source>
        <dbReference type="ARBA" id="ARBA00016013"/>
    </source>
</evidence>
<keyword evidence="6" id="KW-0282">Flagellum</keyword>
<proteinExistence type="inferred from homology"/>